<dbReference type="InterPro" id="IPR036864">
    <property type="entry name" value="Zn2-C6_fun-type_DNA-bd_sf"/>
</dbReference>
<dbReference type="InterPro" id="IPR001138">
    <property type="entry name" value="Zn2Cys6_DnaBD"/>
</dbReference>
<dbReference type="Gene3D" id="4.10.240.10">
    <property type="entry name" value="Zn(2)-C6 fungal-type DNA-binding domain"/>
    <property type="match status" value="1"/>
</dbReference>
<evidence type="ECO:0000256" key="7">
    <source>
        <dbReference type="SAM" id="MobiDB-lite"/>
    </source>
</evidence>
<protein>
    <recommendedName>
        <fullName evidence="8">Zn(2)-C6 fungal-type domain-containing protein</fullName>
    </recommendedName>
</protein>
<dbReference type="PANTHER" id="PTHR37534:SF2">
    <property type="entry name" value="N-ACETYLTRANSFERASE DOMAIN-CONTAINING PROTEIN"/>
    <property type="match status" value="1"/>
</dbReference>
<keyword evidence="5" id="KW-0804">Transcription</keyword>
<comment type="subcellular location">
    <subcellularLocation>
        <location evidence="1">Nucleus</location>
    </subcellularLocation>
</comment>
<evidence type="ECO:0000256" key="4">
    <source>
        <dbReference type="ARBA" id="ARBA00023125"/>
    </source>
</evidence>
<name>A0ABR4E3X4_9PEZI</name>
<evidence type="ECO:0000256" key="3">
    <source>
        <dbReference type="ARBA" id="ARBA00023015"/>
    </source>
</evidence>
<organism evidence="9 10">
    <name type="scientific">Diaporthe vaccinii</name>
    <dbReference type="NCBI Taxonomy" id="105482"/>
    <lineage>
        <taxon>Eukaryota</taxon>
        <taxon>Fungi</taxon>
        <taxon>Dikarya</taxon>
        <taxon>Ascomycota</taxon>
        <taxon>Pezizomycotina</taxon>
        <taxon>Sordariomycetes</taxon>
        <taxon>Sordariomycetidae</taxon>
        <taxon>Diaporthales</taxon>
        <taxon>Diaporthaceae</taxon>
        <taxon>Diaporthe</taxon>
        <taxon>Diaporthe eres species complex</taxon>
    </lineage>
</organism>
<keyword evidence="4" id="KW-0238">DNA-binding</keyword>
<gene>
    <name evidence="9" type="ORF">FJTKL_00215</name>
</gene>
<dbReference type="PROSITE" id="PS00463">
    <property type="entry name" value="ZN2_CY6_FUNGAL_1"/>
    <property type="match status" value="1"/>
</dbReference>
<evidence type="ECO:0000256" key="1">
    <source>
        <dbReference type="ARBA" id="ARBA00004123"/>
    </source>
</evidence>
<evidence type="ECO:0000256" key="6">
    <source>
        <dbReference type="ARBA" id="ARBA00023242"/>
    </source>
</evidence>
<proteinExistence type="predicted"/>
<dbReference type="PANTHER" id="PTHR37534">
    <property type="entry name" value="TRANSCRIPTIONAL ACTIVATOR PROTEIN UGA3"/>
    <property type="match status" value="1"/>
</dbReference>
<keyword evidence="3" id="KW-0805">Transcription regulation</keyword>
<dbReference type="CDD" id="cd00067">
    <property type="entry name" value="GAL4"/>
    <property type="match status" value="1"/>
</dbReference>
<dbReference type="SUPFAM" id="SSF57701">
    <property type="entry name" value="Zn2/Cys6 DNA-binding domain"/>
    <property type="match status" value="1"/>
</dbReference>
<accession>A0ABR4E3X4</accession>
<feature type="region of interest" description="Disordered" evidence="7">
    <location>
        <begin position="573"/>
        <end position="593"/>
    </location>
</feature>
<dbReference type="Proteomes" id="UP001600888">
    <property type="component" value="Unassembled WGS sequence"/>
</dbReference>
<evidence type="ECO:0000313" key="9">
    <source>
        <dbReference type="EMBL" id="KAL2277076.1"/>
    </source>
</evidence>
<evidence type="ECO:0000259" key="8">
    <source>
        <dbReference type="PROSITE" id="PS50048"/>
    </source>
</evidence>
<comment type="caution">
    <text evidence="9">The sequence shown here is derived from an EMBL/GenBank/DDBJ whole genome shotgun (WGS) entry which is preliminary data.</text>
</comment>
<keyword evidence="10" id="KW-1185">Reference proteome</keyword>
<sequence length="593" mass="66180">MPSPSPKTTNRPEGFVAPIGCQSCRDQHLKCDRVTPICGRCASNNKECTRGYKFRVKNGPFSKRQRWIRTPKRLKFVDETGAASGNGDATPVVDAFQDDWPDSISDDSGTAITATTATTATDGSCGLGHPTSGQPVLAVGVGRQRSPTDRFLMHDDHLVSPARALPGFQNLTLTVSDSIPATMPMVIPFEMEAEDPEVRAMRARIYRDKDIWPLESREEAMLFRHFIQKLSICLDVCDPNQSFETVVPPRAGTCKILMNAILALAAKHLHNTESYDPYASDRYHQECLNTLIPILNHEHHTMSDENLFAATIILRMWEEMEVKHSGVDAHSYLLGIQAFVHHSVGGDGPLGTRYLMPGSLSGAAFWVGLRQEIYSAMMNQEPVRINLVHSLVDRSLVPTDDYGWANRACVHCADVLNFCFGDGAAVSRGGGLQWWAELDEYNRGWTESLPSSFTPIFRREAATEKGKVFPEVWYQSACHALGVQHHLLAELFLVSFDPKTPRIGGQRKEAAKKTNERIQSLVRRVCGIGLCNQWTPPSMFTACMAIAAFGDQFQDRRDQEACMDLLKRTEKDHARPTEAVQQQMMKSWDWTPG</sequence>
<evidence type="ECO:0000313" key="10">
    <source>
        <dbReference type="Proteomes" id="UP001600888"/>
    </source>
</evidence>
<dbReference type="SMART" id="SM00066">
    <property type="entry name" value="GAL4"/>
    <property type="match status" value="1"/>
</dbReference>
<evidence type="ECO:0000256" key="2">
    <source>
        <dbReference type="ARBA" id="ARBA00022833"/>
    </source>
</evidence>
<keyword evidence="2" id="KW-0862">Zinc</keyword>
<keyword evidence="6" id="KW-0539">Nucleus</keyword>
<dbReference type="PROSITE" id="PS50048">
    <property type="entry name" value="ZN2_CY6_FUNGAL_2"/>
    <property type="match status" value="1"/>
</dbReference>
<evidence type="ECO:0000256" key="5">
    <source>
        <dbReference type="ARBA" id="ARBA00023163"/>
    </source>
</evidence>
<dbReference type="Pfam" id="PF00172">
    <property type="entry name" value="Zn_clus"/>
    <property type="match status" value="1"/>
</dbReference>
<feature type="domain" description="Zn(2)-C6 fungal-type" evidence="8">
    <location>
        <begin position="20"/>
        <end position="50"/>
    </location>
</feature>
<dbReference type="Pfam" id="PF11951">
    <property type="entry name" value="Fungal_trans_2"/>
    <property type="match status" value="1"/>
</dbReference>
<dbReference type="EMBL" id="JBAWTH010000104">
    <property type="protein sequence ID" value="KAL2277076.1"/>
    <property type="molecule type" value="Genomic_DNA"/>
</dbReference>
<reference evidence="9 10" key="1">
    <citation type="submission" date="2024-03" db="EMBL/GenBank/DDBJ databases">
        <title>A high-quality draft genome sequence of Diaporthe vaccinii, a causative agent of upright dieback and viscid rot disease in cranberry plants.</title>
        <authorList>
            <person name="Sarrasin M."/>
            <person name="Lang B.F."/>
            <person name="Burger G."/>
        </authorList>
    </citation>
    <scope>NUCLEOTIDE SEQUENCE [LARGE SCALE GENOMIC DNA]</scope>
    <source>
        <strain evidence="9 10">IS7</strain>
    </source>
</reference>
<dbReference type="InterPro" id="IPR021858">
    <property type="entry name" value="Fun_TF"/>
</dbReference>